<dbReference type="RefSeq" id="WP_169415406.1">
    <property type="nucleotide sequence ID" value="NZ_JAAXKZ010000128.1"/>
</dbReference>
<keyword evidence="4" id="KW-1185">Reference proteome</keyword>
<keyword evidence="1" id="KW-0732">Signal</keyword>
<dbReference type="InterPro" id="IPR013595">
    <property type="entry name" value="Pept_S33_TAP-like_C"/>
</dbReference>
<gene>
    <name evidence="3" type="ORF">HF519_24765</name>
</gene>
<name>A0A848DPH6_9PSEU</name>
<feature type="signal peptide" evidence="1">
    <location>
        <begin position="1"/>
        <end position="28"/>
    </location>
</feature>
<sequence>MSSVPRRARAARRRTLPIVLCCLTALLAGCTVGPSQRPPVAVRGGDMPTLPPVSTPVPAAPDELPVPEPQNSSIDFADCTDDTLAELGTAAPAGRTLRIECGEIGVATDPTQPGLGRTRLGVIRAGAADAPDDRPPLLVLGDSDTDPSARHAARLATQVSPEVLEQYQLVGLDRRGAGTDTLDCAPPMARSAVVDADPAATGEAALTALLERSRAIVQDCYLLLSGAVSSYRTANSAADVERVRAELRVGRLSAIGVGDGAAALATWAGAHPQAVGRLVLDGPPDPGQDVPELTEARAAAAESTFDAFATACTAAGGCPLGDDPRAAVAALLDLLRTQPLASADGRRLTAGATVTALLAGLAEPQGWSGLAAALAQAGAGSPDGLLAVLAPVTGRDGRFDAALATSCNDSRRRLTPPEVGELADRWRTDHPLFGATLAQRLLACGPWPALSAAPPPGQAIDAPPILVIGTAHDPRASLAGAKRAAETLFTARFLGWQGAGTGAYPRTPCVTAVVDGVLVAGRAPQNGTLCPP</sequence>
<evidence type="ECO:0000313" key="3">
    <source>
        <dbReference type="EMBL" id="NMH94727.1"/>
    </source>
</evidence>
<protein>
    <submittedName>
        <fullName evidence="3">Alpha/beta hydrolase</fullName>
    </submittedName>
</protein>
<dbReference type="Gene3D" id="3.40.50.1820">
    <property type="entry name" value="alpha/beta hydrolase"/>
    <property type="match status" value="1"/>
</dbReference>
<dbReference type="GO" id="GO:0016787">
    <property type="term" value="F:hydrolase activity"/>
    <property type="evidence" value="ECO:0007669"/>
    <property type="project" value="UniProtKB-KW"/>
</dbReference>
<feature type="chain" id="PRO_5039211428" evidence="1">
    <location>
        <begin position="29"/>
        <end position="532"/>
    </location>
</feature>
<feature type="domain" description="Peptidase S33 tripeptidyl aminopeptidase-like C-terminal" evidence="2">
    <location>
        <begin position="431"/>
        <end position="530"/>
    </location>
</feature>
<evidence type="ECO:0000259" key="2">
    <source>
        <dbReference type="Pfam" id="PF08386"/>
    </source>
</evidence>
<evidence type="ECO:0000256" key="1">
    <source>
        <dbReference type="SAM" id="SignalP"/>
    </source>
</evidence>
<dbReference type="PROSITE" id="PS51257">
    <property type="entry name" value="PROKAR_LIPOPROTEIN"/>
    <property type="match status" value="1"/>
</dbReference>
<keyword evidence="3" id="KW-0378">Hydrolase</keyword>
<dbReference type="AlphaFoldDB" id="A0A848DPH6"/>
<dbReference type="EMBL" id="JAAXKZ010000128">
    <property type="protein sequence ID" value="NMH94727.1"/>
    <property type="molecule type" value="Genomic_DNA"/>
</dbReference>
<dbReference type="InterPro" id="IPR029058">
    <property type="entry name" value="AB_hydrolase_fold"/>
</dbReference>
<organism evidence="3 4">
    <name type="scientific">Pseudonocardia bannensis</name>
    <dbReference type="NCBI Taxonomy" id="630973"/>
    <lineage>
        <taxon>Bacteria</taxon>
        <taxon>Bacillati</taxon>
        <taxon>Actinomycetota</taxon>
        <taxon>Actinomycetes</taxon>
        <taxon>Pseudonocardiales</taxon>
        <taxon>Pseudonocardiaceae</taxon>
        <taxon>Pseudonocardia</taxon>
    </lineage>
</organism>
<proteinExistence type="predicted"/>
<evidence type="ECO:0000313" key="4">
    <source>
        <dbReference type="Proteomes" id="UP000586918"/>
    </source>
</evidence>
<reference evidence="3 4" key="1">
    <citation type="submission" date="2020-04" db="EMBL/GenBank/DDBJ databases">
        <authorList>
            <person name="Klaysubun C."/>
            <person name="Duangmal K."/>
            <person name="Lipun K."/>
        </authorList>
    </citation>
    <scope>NUCLEOTIDE SEQUENCE [LARGE SCALE GENOMIC DNA]</scope>
    <source>
        <strain evidence="3 4">DSM 45300</strain>
    </source>
</reference>
<dbReference type="SUPFAM" id="SSF53474">
    <property type="entry name" value="alpha/beta-Hydrolases"/>
    <property type="match status" value="1"/>
</dbReference>
<dbReference type="Pfam" id="PF08386">
    <property type="entry name" value="Abhydrolase_4"/>
    <property type="match status" value="1"/>
</dbReference>
<comment type="caution">
    <text evidence="3">The sequence shown here is derived from an EMBL/GenBank/DDBJ whole genome shotgun (WGS) entry which is preliminary data.</text>
</comment>
<dbReference type="Proteomes" id="UP000586918">
    <property type="component" value="Unassembled WGS sequence"/>
</dbReference>
<accession>A0A848DPH6</accession>